<protein>
    <submittedName>
        <fullName evidence="1">Uncharacterized protein</fullName>
    </submittedName>
</protein>
<evidence type="ECO:0000313" key="1">
    <source>
        <dbReference type="EMBL" id="CEK77616.1"/>
    </source>
</evidence>
<name>A0A0B7AC86_9EUPU</name>
<gene>
    <name evidence="1" type="primary">ORF105736</name>
</gene>
<reference evidence="1" key="1">
    <citation type="submission" date="2014-12" db="EMBL/GenBank/DDBJ databases">
        <title>Insight into the proteome of Arion vulgaris.</title>
        <authorList>
            <person name="Aradska J."/>
            <person name="Bulat T."/>
            <person name="Smidak R."/>
            <person name="Sarate P."/>
            <person name="Gangsoo J."/>
            <person name="Sialana F."/>
            <person name="Bilban M."/>
            <person name="Lubec G."/>
        </authorList>
    </citation>
    <scope>NUCLEOTIDE SEQUENCE</scope>
    <source>
        <tissue evidence="1">Skin</tissue>
    </source>
</reference>
<organism evidence="1">
    <name type="scientific">Arion vulgaris</name>
    <dbReference type="NCBI Taxonomy" id="1028688"/>
    <lineage>
        <taxon>Eukaryota</taxon>
        <taxon>Metazoa</taxon>
        <taxon>Spiralia</taxon>
        <taxon>Lophotrochozoa</taxon>
        <taxon>Mollusca</taxon>
        <taxon>Gastropoda</taxon>
        <taxon>Heterobranchia</taxon>
        <taxon>Euthyneura</taxon>
        <taxon>Panpulmonata</taxon>
        <taxon>Eupulmonata</taxon>
        <taxon>Stylommatophora</taxon>
        <taxon>Helicina</taxon>
        <taxon>Arionoidea</taxon>
        <taxon>Arionidae</taxon>
        <taxon>Arion</taxon>
    </lineage>
</organism>
<dbReference type="EMBL" id="HACG01030751">
    <property type="protein sequence ID" value="CEK77616.1"/>
    <property type="molecule type" value="Transcribed_RNA"/>
</dbReference>
<dbReference type="AlphaFoldDB" id="A0A0B7AC86"/>
<sequence>MRLPFLSICVQSQSTVSVSLEENLQNRNSKLPSSGKMIIISERLRMFLIRNDLTEPEKLQSMNILFCVDQTQTALNGYMNGPK</sequence>
<proteinExistence type="predicted"/>
<accession>A0A0B7AC86</accession>